<keyword evidence="5" id="KW-0539">Nucleus</keyword>
<feature type="compositionally biased region" description="Acidic residues" evidence="6">
    <location>
        <begin position="242"/>
        <end position="257"/>
    </location>
</feature>
<dbReference type="GO" id="GO:0003677">
    <property type="term" value="F:DNA binding"/>
    <property type="evidence" value="ECO:0007669"/>
    <property type="project" value="InterPro"/>
</dbReference>
<comment type="caution">
    <text evidence="8">The sequence shown here is derived from an EMBL/GenBank/DDBJ whole genome shotgun (WGS) entry which is preliminary data.</text>
</comment>
<evidence type="ECO:0000256" key="1">
    <source>
        <dbReference type="ARBA" id="ARBA00004123"/>
    </source>
</evidence>
<feature type="compositionally biased region" description="Basic residues" evidence="6">
    <location>
        <begin position="227"/>
        <end position="237"/>
    </location>
</feature>
<evidence type="ECO:0000256" key="5">
    <source>
        <dbReference type="ARBA" id="ARBA00023242"/>
    </source>
</evidence>
<keyword evidence="4" id="KW-0862">Zinc</keyword>
<proteinExistence type="predicted"/>
<dbReference type="GO" id="GO:0008270">
    <property type="term" value="F:zinc ion binding"/>
    <property type="evidence" value="ECO:0007669"/>
    <property type="project" value="UniProtKB-KW"/>
</dbReference>
<feature type="domain" description="PARP-type" evidence="7">
    <location>
        <begin position="20"/>
        <end position="89"/>
    </location>
</feature>
<feature type="compositionally biased region" description="Basic residues" evidence="6">
    <location>
        <begin position="264"/>
        <end position="273"/>
    </location>
</feature>
<evidence type="ECO:0000256" key="3">
    <source>
        <dbReference type="ARBA" id="ARBA00022771"/>
    </source>
</evidence>
<dbReference type="Gene3D" id="3.30.1740.10">
    <property type="entry name" value="Zinc finger, PARP-type"/>
    <property type="match status" value="1"/>
</dbReference>
<sequence length="328" mass="36266">MSYRIEICPNNRAGCQDKVCKDAKTKITKGELRFGVWIVMPNTEHGSWRWRHWGCVSGKTVSNVQESIKKDDGYEWDMLDGYDEIDDPDIKEKIQRVVKQGHIDAEDFNGDPEFNVLGKTAIRGRAKKPQADEDEADEDVTTPKKAAPKKAAGAKRGRKKAEEEEGEGEEEAKEEAEPVKKKARAGRRAKKAEDDEDEEVQPVKKARAGRKAKKEEGDEGNEEVKPPAKKAKGGRKAKQLDEDINEDVNEDVEEPEEPAPALPKKSRSRKATAKKAPSPPPTDEEDEDEEPIVKTVAKGKAGRKSKAAVAAPKGGRRRIAKGKAGDAE</sequence>
<keyword evidence="9" id="KW-1185">Reference proteome</keyword>
<dbReference type="InterPro" id="IPR036957">
    <property type="entry name" value="Znf_PARP_sf"/>
</dbReference>
<protein>
    <recommendedName>
        <fullName evidence="7">PARP-type domain-containing protein</fullName>
    </recommendedName>
</protein>
<dbReference type="Pfam" id="PF00645">
    <property type="entry name" value="zf-PARP"/>
    <property type="match status" value="1"/>
</dbReference>
<accession>A0A4Z0YSK9</accession>
<feature type="compositionally biased region" description="Basic residues" evidence="6">
    <location>
        <begin position="181"/>
        <end position="190"/>
    </location>
</feature>
<dbReference type="EMBL" id="SKBN01000169">
    <property type="protein sequence ID" value="TGJ81433.1"/>
    <property type="molecule type" value="Genomic_DNA"/>
</dbReference>
<evidence type="ECO:0000313" key="8">
    <source>
        <dbReference type="EMBL" id="TGJ81433.1"/>
    </source>
</evidence>
<name>A0A4Z0YSK9_9PEZI</name>
<keyword evidence="2" id="KW-0479">Metal-binding</keyword>
<feature type="compositionally biased region" description="Acidic residues" evidence="6">
    <location>
        <begin position="163"/>
        <end position="174"/>
    </location>
</feature>
<dbReference type="GO" id="GO:0005634">
    <property type="term" value="C:nucleus"/>
    <property type="evidence" value="ECO:0007669"/>
    <property type="project" value="UniProtKB-SubCell"/>
</dbReference>
<dbReference type="InterPro" id="IPR001510">
    <property type="entry name" value="Znf_PARP"/>
</dbReference>
<dbReference type="PROSITE" id="PS50064">
    <property type="entry name" value="ZF_PARP_2"/>
    <property type="match status" value="1"/>
</dbReference>
<evidence type="ECO:0000256" key="2">
    <source>
        <dbReference type="ARBA" id="ARBA00022723"/>
    </source>
</evidence>
<reference evidence="8 9" key="1">
    <citation type="submission" date="2019-03" db="EMBL/GenBank/DDBJ databases">
        <title>Draft genome sequence of Xylaria hypoxylon DSM 108379, a ubiquitous saprotrophic-parasitic fungi on hardwood.</title>
        <authorList>
            <person name="Buettner E."/>
            <person name="Leonhardt S."/>
            <person name="Gebauer A.M."/>
            <person name="Liers C."/>
            <person name="Hofrichter M."/>
            <person name="Kellner H."/>
        </authorList>
    </citation>
    <scope>NUCLEOTIDE SEQUENCE [LARGE SCALE GENOMIC DNA]</scope>
    <source>
        <strain evidence="8 9">DSM 108379</strain>
    </source>
</reference>
<evidence type="ECO:0000313" key="9">
    <source>
        <dbReference type="Proteomes" id="UP000297716"/>
    </source>
</evidence>
<dbReference type="AlphaFoldDB" id="A0A4Z0YSK9"/>
<dbReference type="STRING" id="37992.A0A4Z0YSK9"/>
<evidence type="ECO:0000256" key="4">
    <source>
        <dbReference type="ARBA" id="ARBA00022833"/>
    </source>
</evidence>
<evidence type="ECO:0000259" key="7">
    <source>
        <dbReference type="PROSITE" id="PS50064"/>
    </source>
</evidence>
<evidence type="ECO:0000256" key="6">
    <source>
        <dbReference type="SAM" id="MobiDB-lite"/>
    </source>
</evidence>
<gene>
    <name evidence="8" type="ORF">E0Z10_g7329</name>
</gene>
<comment type="subcellular location">
    <subcellularLocation>
        <location evidence="1">Nucleus</location>
    </subcellularLocation>
</comment>
<dbReference type="SMART" id="SM01336">
    <property type="entry name" value="zf-PARP"/>
    <property type="match status" value="1"/>
</dbReference>
<dbReference type="SUPFAM" id="SSF57716">
    <property type="entry name" value="Glucocorticoid receptor-like (DNA-binding domain)"/>
    <property type="match status" value="1"/>
</dbReference>
<feature type="compositionally biased region" description="Basic residues" evidence="6">
    <location>
        <begin position="146"/>
        <end position="159"/>
    </location>
</feature>
<feature type="region of interest" description="Disordered" evidence="6">
    <location>
        <begin position="124"/>
        <end position="328"/>
    </location>
</feature>
<dbReference type="Proteomes" id="UP000297716">
    <property type="component" value="Unassembled WGS sequence"/>
</dbReference>
<dbReference type="OrthoDB" id="429950at2759"/>
<organism evidence="8 9">
    <name type="scientific">Xylaria hypoxylon</name>
    <dbReference type="NCBI Taxonomy" id="37992"/>
    <lineage>
        <taxon>Eukaryota</taxon>
        <taxon>Fungi</taxon>
        <taxon>Dikarya</taxon>
        <taxon>Ascomycota</taxon>
        <taxon>Pezizomycotina</taxon>
        <taxon>Sordariomycetes</taxon>
        <taxon>Xylariomycetidae</taxon>
        <taxon>Xylariales</taxon>
        <taxon>Xylariaceae</taxon>
        <taxon>Xylaria</taxon>
    </lineage>
</organism>
<keyword evidence="3" id="KW-0863">Zinc-finger</keyword>